<reference evidence="1" key="2">
    <citation type="journal article" date="2015" name="Data Brief">
        <title>Shoot transcriptome of the giant reed, Arundo donax.</title>
        <authorList>
            <person name="Barrero R.A."/>
            <person name="Guerrero F.D."/>
            <person name="Moolhuijzen P."/>
            <person name="Goolsby J.A."/>
            <person name="Tidwell J."/>
            <person name="Bellgard S.E."/>
            <person name="Bellgard M.I."/>
        </authorList>
    </citation>
    <scope>NUCLEOTIDE SEQUENCE</scope>
    <source>
        <tissue evidence="1">Shoot tissue taken approximately 20 cm above the soil surface</tissue>
    </source>
</reference>
<accession>A0A0A9BHR8</accession>
<proteinExistence type="predicted"/>
<organism evidence="1">
    <name type="scientific">Arundo donax</name>
    <name type="common">Giant reed</name>
    <name type="synonym">Donax arundinaceus</name>
    <dbReference type="NCBI Taxonomy" id="35708"/>
    <lineage>
        <taxon>Eukaryota</taxon>
        <taxon>Viridiplantae</taxon>
        <taxon>Streptophyta</taxon>
        <taxon>Embryophyta</taxon>
        <taxon>Tracheophyta</taxon>
        <taxon>Spermatophyta</taxon>
        <taxon>Magnoliopsida</taxon>
        <taxon>Liliopsida</taxon>
        <taxon>Poales</taxon>
        <taxon>Poaceae</taxon>
        <taxon>PACMAD clade</taxon>
        <taxon>Arundinoideae</taxon>
        <taxon>Arundineae</taxon>
        <taxon>Arundo</taxon>
    </lineage>
</organism>
<dbReference type="EMBL" id="GBRH01236227">
    <property type="protein sequence ID" value="JAD61668.1"/>
    <property type="molecule type" value="Transcribed_RNA"/>
</dbReference>
<evidence type="ECO:0000313" key="1">
    <source>
        <dbReference type="EMBL" id="JAD61668.1"/>
    </source>
</evidence>
<protein>
    <submittedName>
        <fullName evidence="1">Uncharacterized protein</fullName>
    </submittedName>
</protein>
<reference evidence="1" key="1">
    <citation type="submission" date="2014-09" db="EMBL/GenBank/DDBJ databases">
        <authorList>
            <person name="Magalhaes I.L.F."/>
            <person name="Oliveira U."/>
            <person name="Santos F.R."/>
            <person name="Vidigal T.H.D.A."/>
            <person name="Brescovit A.D."/>
            <person name="Santos A.J."/>
        </authorList>
    </citation>
    <scope>NUCLEOTIDE SEQUENCE</scope>
    <source>
        <tissue evidence="1">Shoot tissue taken approximately 20 cm above the soil surface</tissue>
    </source>
</reference>
<name>A0A0A9BHR8_ARUDO</name>
<dbReference type="AlphaFoldDB" id="A0A0A9BHR8"/>
<sequence>MRSKDYLNILKQLCQSCFN</sequence>